<feature type="transmembrane region" description="Helical" evidence="17">
    <location>
        <begin position="341"/>
        <end position="365"/>
    </location>
</feature>
<dbReference type="OrthoDB" id="444119at2759"/>
<keyword evidence="4" id="KW-0813">Transport</keyword>
<dbReference type="PRINTS" id="PR01433">
    <property type="entry name" value="POLYCYSTIN2"/>
</dbReference>
<dbReference type="Gene3D" id="1.10.287.70">
    <property type="match status" value="1"/>
</dbReference>
<dbReference type="Pfam" id="PF08016">
    <property type="entry name" value="PKD_channel"/>
    <property type="match status" value="1"/>
</dbReference>
<proteinExistence type="inferred from homology"/>
<evidence type="ECO:0008006" key="22">
    <source>
        <dbReference type="Google" id="ProtNLM"/>
    </source>
</evidence>
<evidence type="ECO:0000256" key="17">
    <source>
        <dbReference type="SAM" id="Phobius"/>
    </source>
</evidence>
<keyword evidence="6 17" id="KW-0812">Transmembrane</keyword>
<dbReference type="GO" id="GO:0050982">
    <property type="term" value="P:detection of mechanical stimulus"/>
    <property type="evidence" value="ECO:0007669"/>
    <property type="project" value="TreeGrafter"/>
</dbReference>
<evidence type="ECO:0000256" key="5">
    <source>
        <dbReference type="ARBA" id="ARBA00022475"/>
    </source>
</evidence>
<dbReference type="EMBL" id="OU900094">
    <property type="protein sequence ID" value="CAG9853679.1"/>
    <property type="molecule type" value="Genomic_DNA"/>
</dbReference>
<feature type="transmembrane region" description="Helical" evidence="17">
    <location>
        <begin position="48"/>
        <end position="66"/>
    </location>
</feature>
<feature type="binding site" evidence="15">
    <location>
        <position position="593"/>
    </location>
    <ligand>
        <name>Ca(2+)</name>
        <dbReference type="ChEBI" id="CHEBI:29108"/>
        <label>2</label>
    </ligand>
</feature>
<feature type="domain" description="Polycystin cation channel PKD1/PKD2" evidence="18">
    <location>
        <begin position="303"/>
        <end position="516"/>
    </location>
</feature>
<evidence type="ECO:0000256" key="12">
    <source>
        <dbReference type="ARBA" id="ARBA00023180"/>
    </source>
</evidence>
<evidence type="ECO:0000256" key="4">
    <source>
        <dbReference type="ARBA" id="ARBA00022448"/>
    </source>
</evidence>
<evidence type="ECO:0000256" key="13">
    <source>
        <dbReference type="ARBA" id="ARBA00023273"/>
    </source>
</evidence>
<comment type="subcellular location">
    <subcellularLocation>
        <location evidence="2">Cell membrane</location>
        <topology evidence="2">Multi-pass membrane protein</topology>
    </subcellularLocation>
    <subcellularLocation>
        <location evidence="1">Cell projection</location>
        <location evidence="1">Cilium</location>
    </subcellularLocation>
</comment>
<evidence type="ECO:0000256" key="6">
    <source>
        <dbReference type="ARBA" id="ARBA00022692"/>
    </source>
</evidence>
<dbReference type="GO" id="GO:0005929">
    <property type="term" value="C:cilium"/>
    <property type="evidence" value="ECO:0007669"/>
    <property type="project" value="UniProtKB-SubCell"/>
</dbReference>
<feature type="transmembrane region" description="Helical" evidence="17">
    <location>
        <begin position="303"/>
        <end position="321"/>
    </location>
</feature>
<dbReference type="InterPro" id="IPR013122">
    <property type="entry name" value="PKD1_2_channel"/>
</dbReference>
<protein>
    <recommendedName>
        <fullName evidence="22">Polycystic kidney disease 2-like 1 protein</fullName>
    </recommendedName>
</protein>
<keyword evidence="15" id="KW-0109">Calcium transport</keyword>
<dbReference type="Pfam" id="PF20519">
    <property type="entry name" value="Polycystin_dom"/>
    <property type="match status" value="1"/>
</dbReference>
<evidence type="ECO:0000256" key="3">
    <source>
        <dbReference type="ARBA" id="ARBA00007200"/>
    </source>
</evidence>
<dbReference type="SUPFAM" id="SSF81324">
    <property type="entry name" value="Voltage-gated potassium channels"/>
    <property type="match status" value="1"/>
</dbReference>
<evidence type="ECO:0000256" key="2">
    <source>
        <dbReference type="ARBA" id="ARBA00004651"/>
    </source>
</evidence>
<evidence type="ECO:0000256" key="7">
    <source>
        <dbReference type="ARBA" id="ARBA00022989"/>
    </source>
</evidence>
<keyword evidence="12" id="KW-0325">Glycoprotein</keyword>
<evidence type="ECO:0000313" key="21">
    <source>
        <dbReference type="Proteomes" id="UP001153712"/>
    </source>
</evidence>
<evidence type="ECO:0000256" key="1">
    <source>
        <dbReference type="ARBA" id="ARBA00004138"/>
    </source>
</evidence>
<evidence type="ECO:0000259" key="19">
    <source>
        <dbReference type="Pfam" id="PF20519"/>
    </source>
</evidence>
<dbReference type="InterPro" id="IPR046791">
    <property type="entry name" value="Polycystin_dom"/>
</dbReference>
<dbReference type="InterPro" id="IPR003915">
    <property type="entry name" value="PKD_2"/>
</dbReference>
<sequence length="665" mass="78084">MLEKSQETFENEKEAENVGKKHKTRKTIWVTKSIAEEIGREAVLRRSLIEFTIYFAFLIFSTIYVIESHSDNGYYLTEVMKQQFLEQEFNTLNDVSITFLDIKTAADVWFYLENSLINTLFWSNPYDLDPKPTIEENEMNILYENKILGVPRLRQVKVRNDSCTIHSYFRRLFTVCYNAYSKKAEDTQPFGPGTKTAWVYSSSRETNSFSFSGKMCTYEGGGYYVDLAQTKAETVQMIQNLKDELWIRRGTRGIFLDFSVYNGNLDIFCVCKLVFEFPPTGAVIPSAKFHIVKPFAIRSLFDWFKLVSQICCYIFVAFYLLEEIREMFYFRSKYLRRFWNYIDLLIILLFTIGLILFVLFLLQVPSSLENIVSDKYGNFEYVAKIYRAHCNVVAVALFLIYFKAFKFLNFNRTMSQLNDTLSKCAMDMLGFSLMFFIIFFAYAELGYLLFGNQVEEFNSFHIAMFTLLRTILGDFDYQKIQEANRILAPVYFLSYIFLVFFVLLNMFLAIISDAYGDVKTELNLAPKEMQMTEYIRKHFSNFLQKLGCGKCLPKQLEGEYEANVLIQEIREILKKCGYSDLEIEMFFSRYNIDPLEEERVGESKNFLEELQVKLDDGRIKLEDFKSQQERLIRIESLVGELVNKLKEILDKLDSLSNVTKEIRHK</sequence>
<gene>
    <name evidence="20" type="ORF">PHYEVI_LOCUS151</name>
</gene>
<evidence type="ECO:0000259" key="18">
    <source>
        <dbReference type="Pfam" id="PF08016"/>
    </source>
</evidence>
<keyword evidence="13" id="KW-0966">Cell projection</keyword>
<keyword evidence="8" id="KW-0175">Coiled coil</keyword>
<keyword evidence="15" id="KW-0106">Calcium</keyword>
<dbReference type="InterPro" id="IPR051223">
    <property type="entry name" value="Polycystin"/>
</dbReference>
<comment type="similarity">
    <text evidence="3">Belongs to the polycystin family.</text>
</comment>
<dbReference type="GO" id="GO:0005262">
    <property type="term" value="F:calcium channel activity"/>
    <property type="evidence" value="ECO:0007669"/>
    <property type="project" value="UniProtKB-KW"/>
</dbReference>
<evidence type="ECO:0000256" key="16">
    <source>
        <dbReference type="PIRSR" id="PIRSR603915-2"/>
    </source>
</evidence>
<evidence type="ECO:0000256" key="8">
    <source>
        <dbReference type="ARBA" id="ARBA00023054"/>
    </source>
</evidence>
<feature type="transmembrane region" description="Helical" evidence="17">
    <location>
        <begin position="425"/>
        <end position="445"/>
    </location>
</feature>
<dbReference type="GO" id="GO:0005886">
    <property type="term" value="C:plasma membrane"/>
    <property type="evidence" value="ECO:0007669"/>
    <property type="project" value="UniProtKB-SubCell"/>
</dbReference>
<keyword evidence="15" id="KW-0107">Calcium channel</keyword>
<feature type="disulfide bond" evidence="16">
    <location>
        <begin position="163"/>
        <end position="176"/>
    </location>
</feature>
<feature type="transmembrane region" description="Helical" evidence="17">
    <location>
        <begin position="385"/>
        <end position="404"/>
    </location>
</feature>
<keyword evidence="7 17" id="KW-1133">Transmembrane helix</keyword>
<feature type="transmembrane region" description="Helical" evidence="17">
    <location>
        <begin position="487"/>
        <end position="511"/>
    </location>
</feature>
<dbReference type="PANTHER" id="PTHR10877:SF183">
    <property type="entry name" value="AT14535P-RELATED"/>
    <property type="match status" value="1"/>
</dbReference>
<keyword evidence="21" id="KW-1185">Reference proteome</keyword>
<keyword evidence="15" id="KW-0479">Metal-binding</keyword>
<name>A0A9N9TH40_PHYSR</name>
<evidence type="ECO:0000313" key="20">
    <source>
        <dbReference type="EMBL" id="CAG9853679.1"/>
    </source>
</evidence>
<dbReference type="PANTHER" id="PTHR10877">
    <property type="entry name" value="POLYCYSTIN FAMILY MEMBER"/>
    <property type="match status" value="1"/>
</dbReference>
<dbReference type="FunFam" id="1.10.287.70:FF:000055">
    <property type="entry name" value="Polycystic kidney disease 2-like 1"/>
    <property type="match status" value="1"/>
</dbReference>
<keyword evidence="10 17" id="KW-0472">Membrane</keyword>
<feature type="domain" description="Polycystin" evidence="19">
    <location>
        <begin position="99"/>
        <end position="292"/>
    </location>
</feature>
<evidence type="ECO:0000256" key="10">
    <source>
        <dbReference type="ARBA" id="ARBA00023136"/>
    </source>
</evidence>
<dbReference type="Proteomes" id="UP001153712">
    <property type="component" value="Chromosome 1"/>
</dbReference>
<keyword evidence="14 15" id="KW-0407">Ion channel</keyword>
<keyword evidence="9 15" id="KW-0406">Ion transport</keyword>
<evidence type="ECO:0000256" key="9">
    <source>
        <dbReference type="ARBA" id="ARBA00023065"/>
    </source>
</evidence>
<dbReference type="AlphaFoldDB" id="A0A9N9TH40"/>
<accession>A0A9N9TH40</accession>
<evidence type="ECO:0000256" key="14">
    <source>
        <dbReference type="ARBA" id="ARBA00023303"/>
    </source>
</evidence>
<dbReference type="GO" id="GO:0005509">
    <property type="term" value="F:calcium ion binding"/>
    <property type="evidence" value="ECO:0007669"/>
    <property type="project" value="InterPro"/>
</dbReference>
<organism evidence="20 21">
    <name type="scientific">Phyllotreta striolata</name>
    <name type="common">Striped flea beetle</name>
    <name type="synonym">Crioceris striolata</name>
    <dbReference type="NCBI Taxonomy" id="444603"/>
    <lineage>
        <taxon>Eukaryota</taxon>
        <taxon>Metazoa</taxon>
        <taxon>Ecdysozoa</taxon>
        <taxon>Arthropoda</taxon>
        <taxon>Hexapoda</taxon>
        <taxon>Insecta</taxon>
        <taxon>Pterygota</taxon>
        <taxon>Neoptera</taxon>
        <taxon>Endopterygota</taxon>
        <taxon>Coleoptera</taxon>
        <taxon>Polyphaga</taxon>
        <taxon>Cucujiformia</taxon>
        <taxon>Chrysomeloidea</taxon>
        <taxon>Chrysomelidae</taxon>
        <taxon>Galerucinae</taxon>
        <taxon>Alticini</taxon>
        <taxon>Phyllotreta</taxon>
    </lineage>
</organism>
<reference evidence="20" key="1">
    <citation type="submission" date="2022-01" db="EMBL/GenBank/DDBJ databases">
        <authorList>
            <person name="King R."/>
        </authorList>
    </citation>
    <scope>NUCLEOTIDE SEQUENCE</scope>
</reference>
<evidence type="ECO:0000256" key="15">
    <source>
        <dbReference type="PIRSR" id="PIRSR603915-1"/>
    </source>
</evidence>
<evidence type="ECO:0000256" key="11">
    <source>
        <dbReference type="ARBA" id="ARBA00023157"/>
    </source>
</evidence>
<keyword evidence="11" id="KW-1015">Disulfide bond</keyword>
<keyword evidence="5" id="KW-1003">Cell membrane</keyword>